<sequence>MHRSPNAQRSSSAVEVTFSISDSSYPFVAASTIDGCEIELAKLLPRDDGQFAEYFTVTGADTSRIHDLAADHASMSVSLLETYDRGGLFEFLVSTDCPAVTLATCGALPRKVRGVDGEGLIVAEIPSPYDAGDVIETFLEETTGASLVSKRETGSVTPLFTESSFEQVLEAQLTDRQHEVLEVAYEAGYYDWPRTCTGEKVAERLDITSATFSEHIHTAERKLLTMLFSGS</sequence>
<dbReference type="InterPro" id="IPR007050">
    <property type="entry name" value="HTH_bacterioopsin"/>
</dbReference>
<dbReference type="PANTHER" id="PTHR34236">
    <property type="entry name" value="DIMETHYL SULFOXIDE REDUCTASE TRANSCRIPTIONAL ACTIVATOR"/>
    <property type="match status" value="1"/>
</dbReference>
<evidence type="ECO:0000313" key="5">
    <source>
        <dbReference type="EMBL" id="UTF55063.1"/>
    </source>
</evidence>
<feature type="domain" description="Bacterioopsin transcriptional activator GAF and HTH associated" evidence="4">
    <location>
        <begin position="12"/>
        <end position="153"/>
    </location>
</feature>
<dbReference type="GeneID" id="73289854"/>
<gene>
    <name evidence="5" type="ORF">NGM29_07370</name>
</gene>
<evidence type="ECO:0000259" key="4">
    <source>
        <dbReference type="Pfam" id="PF15915"/>
    </source>
</evidence>
<evidence type="ECO:0000256" key="1">
    <source>
        <dbReference type="ARBA" id="ARBA00023015"/>
    </source>
</evidence>
<proteinExistence type="predicted"/>
<evidence type="ECO:0000256" key="2">
    <source>
        <dbReference type="ARBA" id="ARBA00023163"/>
    </source>
</evidence>
<dbReference type="Proteomes" id="UP001056855">
    <property type="component" value="Chromosome"/>
</dbReference>
<dbReference type="AlphaFoldDB" id="A0A9E7SYG8"/>
<feature type="domain" description="HTH bat-type" evidence="3">
    <location>
        <begin position="173"/>
        <end position="224"/>
    </location>
</feature>
<name>A0A9E7SYG8_9EURY</name>
<evidence type="ECO:0000259" key="3">
    <source>
        <dbReference type="Pfam" id="PF04967"/>
    </source>
</evidence>
<dbReference type="Gene3D" id="1.10.10.10">
    <property type="entry name" value="Winged helix-like DNA-binding domain superfamily/Winged helix DNA-binding domain"/>
    <property type="match status" value="1"/>
</dbReference>
<dbReference type="PANTHER" id="PTHR34236:SF1">
    <property type="entry name" value="DIMETHYL SULFOXIDE REDUCTASE TRANSCRIPTIONAL ACTIVATOR"/>
    <property type="match status" value="1"/>
</dbReference>
<organism evidence="5 6">
    <name type="scientific">Natronosalvus rutilus</name>
    <dbReference type="NCBI Taxonomy" id="2953753"/>
    <lineage>
        <taxon>Archaea</taxon>
        <taxon>Methanobacteriati</taxon>
        <taxon>Methanobacteriota</taxon>
        <taxon>Stenosarchaea group</taxon>
        <taxon>Halobacteria</taxon>
        <taxon>Halobacteriales</taxon>
        <taxon>Natrialbaceae</taxon>
        <taxon>Natronosalvus</taxon>
    </lineage>
</organism>
<dbReference type="RefSeq" id="WP_254159812.1">
    <property type="nucleotide sequence ID" value="NZ_CP100355.1"/>
</dbReference>
<keyword evidence="1" id="KW-0805">Transcription regulation</keyword>
<protein>
    <submittedName>
        <fullName evidence="5">Helix-turn-helix domain-containing protein</fullName>
    </submittedName>
</protein>
<accession>A0A9E7SYG8</accession>
<dbReference type="EMBL" id="CP100355">
    <property type="protein sequence ID" value="UTF55063.1"/>
    <property type="molecule type" value="Genomic_DNA"/>
</dbReference>
<dbReference type="Pfam" id="PF15915">
    <property type="entry name" value="BAT"/>
    <property type="match status" value="1"/>
</dbReference>
<dbReference type="InterPro" id="IPR036388">
    <property type="entry name" value="WH-like_DNA-bd_sf"/>
</dbReference>
<reference evidence="5" key="1">
    <citation type="submission" date="2022-06" db="EMBL/GenBank/DDBJ databases">
        <title>Diverse halophilic archaea isolated from saline environments.</title>
        <authorList>
            <person name="Cui H.-L."/>
        </authorList>
    </citation>
    <scope>NUCLEOTIDE SEQUENCE</scope>
    <source>
        <strain evidence="5">WLHS1</strain>
    </source>
</reference>
<dbReference type="KEGG" id="sawl:NGM29_07370"/>
<evidence type="ECO:0000313" key="6">
    <source>
        <dbReference type="Proteomes" id="UP001056855"/>
    </source>
</evidence>
<keyword evidence="2" id="KW-0804">Transcription</keyword>
<dbReference type="InterPro" id="IPR031803">
    <property type="entry name" value="BAT_GAF/HTH-assoc"/>
</dbReference>
<dbReference type="Pfam" id="PF04967">
    <property type="entry name" value="HTH_10"/>
    <property type="match status" value="1"/>
</dbReference>
<keyword evidence="6" id="KW-1185">Reference proteome</keyword>